<protein>
    <submittedName>
        <fullName evidence="1">Uncharacterized protein</fullName>
    </submittedName>
</protein>
<name>A0A1T4N787_9FIRM</name>
<evidence type="ECO:0000313" key="2">
    <source>
        <dbReference type="Proteomes" id="UP000190657"/>
    </source>
</evidence>
<gene>
    <name evidence="1" type="ORF">SAMN02745114_01494</name>
</gene>
<organism evidence="1 2">
    <name type="scientific">Eubacterium coprostanoligenes</name>
    <dbReference type="NCBI Taxonomy" id="290054"/>
    <lineage>
        <taxon>Bacteria</taxon>
        <taxon>Bacillati</taxon>
        <taxon>Bacillota</taxon>
        <taxon>Clostridia</taxon>
        <taxon>Eubacteriales</taxon>
        <taxon>Eubacteriaceae</taxon>
        <taxon>Eubacterium</taxon>
    </lineage>
</organism>
<dbReference type="STRING" id="290054.SAMN02745114_01494"/>
<keyword evidence="2" id="KW-1185">Reference proteome</keyword>
<dbReference type="EMBL" id="FUWW01000019">
    <property type="protein sequence ID" value="SJZ74917.1"/>
    <property type="molecule type" value="Genomic_DNA"/>
</dbReference>
<proteinExistence type="predicted"/>
<dbReference type="RefSeq" id="WP_078768947.1">
    <property type="nucleotide sequence ID" value="NZ_FUWW01000019.1"/>
</dbReference>
<dbReference type="AlphaFoldDB" id="A0A1T4N787"/>
<dbReference type="Proteomes" id="UP000190657">
    <property type="component" value="Unassembled WGS sequence"/>
</dbReference>
<sequence>MNIPKGNKFTYIKFTIQYQSRCDENGLSHPKEDIKYYILHLLKIDDLTEPLIVPKPCNTGNIQTDSQISAALTVNNFGRFRYAFDDVETAKKVAVKEVEQLITPLLHCLTNED</sequence>
<reference evidence="1 2" key="1">
    <citation type="submission" date="2017-02" db="EMBL/GenBank/DDBJ databases">
        <authorList>
            <person name="Peterson S.W."/>
        </authorList>
    </citation>
    <scope>NUCLEOTIDE SEQUENCE [LARGE SCALE GENOMIC DNA]</scope>
    <source>
        <strain evidence="1 2">ATCC 51222</strain>
    </source>
</reference>
<accession>A0A1T4N787</accession>
<evidence type="ECO:0000313" key="1">
    <source>
        <dbReference type="EMBL" id="SJZ74917.1"/>
    </source>
</evidence>